<dbReference type="EMBL" id="GBRH01222302">
    <property type="protein sequence ID" value="JAD75593.1"/>
    <property type="molecule type" value="Transcribed_RNA"/>
</dbReference>
<accession>A0A0A9CMG2</accession>
<sequence length="228" mass="24514">MIERKSIADKNVEGAINSVAISESCTQESSVFLRESSVADETIPSAVPVGADELHRVNYMGALQQAESCEDIGNKDNMEVMVECIRSFVIPTENVSSISLGTFSDVAPNLLLSSENCEDNKKDSMGKVGHQGNTTDMLETEYASADGPSSAISLPTLKGDTVITQSLTIRFAASEQHGVSQQDHISSMVEYVAEGSSSMEAVQKYVEDTTMSKYVSGRSIYGFSQSLL</sequence>
<reference evidence="1" key="1">
    <citation type="submission" date="2014-09" db="EMBL/GenBank/DDBJ databases">
        <authorList>
            <person name="Magalhaes I.L.F."/>
            <person name="Oliveira U."/>
            <person name="Santos F.R."/>
            <person name="Vidigal T.H.D.A."/>
            <person name="Brescovit A.D."/>
            <person name="Santos A.J."/>
        </authorList>
    </citation>
    <scope>NUCLEOTIDE SEQUENCE</scope>
    <source>
        <tissue evidence="1">Shoot tissue taken approximately 20 cm above the soil surface</tissue>
    </source>
</reference>
<protein>
    <submittedName>
        <fullName evidence="1">Uncharacterized protein</fullName>
    </submittedName>
</protein>
<proteinExistence type="predicted"/>
<organism evidence="1">
    <name type="scientific">Arundo donax</name>
    <name type="common">Giant reed</name>
    <name type="synonym">Donax arundinaceus</name>
    <dbReference type="NCBI Taxonomy" id="35708"/>
    <lineage>
        <taxon>Eukaryota</taxon>
        <taxon>Viridiplantae</taxon>
        <taxon>Streptophyta</taxon>
        <taxon>Embryophyta</taxon>
        <taxon>Tracheophyta</taxon>
        <taxon>Spermatophyta</taxon>
        <taxon>Magnoliopsida</taxon>
        <taxon>Liliopsida</taxon>
        <taxon>Poales</taxon>
        <taxon>Poaceae</taxon>
        <taxon>PACMAD clade</taxon>
        <taxon>Arundinoideae</taxon>
        <taxon>Arundineae</taxon>
        <taxon>Arundo</taxon>
    </lineage>
</organism>
<reference evidence="1" key="2">
    <citation type="journal article" date="2015" name="Data Brief">
        <title>Shoot transcriptome of the giant reed, Arundo donax.</title>
        <authorList>
            <person name="Barrero R.A."/>
            <person name="Guerrero F.D."/>
            <person name="Moolhuijzen P."/>
            <person name="Goolsby J.A."/>
            <person name="Tidwell J."/>
            <person name="Bellgard S.E."/>
            <person name="Bellgard M.I."/>
        </authorList>
    </citation>
    <scope>NUCLEOTIDE SEQUENCE</scope>
    <source>
        <tissue evidence="1">Shoot tissue taken approximately 20 cm above the soil surface</tissue>
    </source>
</reference>
<evidence type="ECO:0000313" key="1">
    <source>
        <dbReference type="EMBL" id="JAD75593.1"/>
    </source>
</evidence>
<dbReference type="AlphaFoldDB" id="A0A0A9CMG2"/>
<name>A0A0A9CMG2_ARUDO</name>